<keyword evidence="1" id="KW-0677">Repeat</keyword>
<evidence type="ECO:0000256" key="4">
    <source>
        <dbReference type="SAM" id="Phobius"/>
    </source>
</evidence>
<evidence type="ECO:0000256" key="2">
    <source>
        <dbReference type="PROSITE-ProRule" id="PRU00504"/>
    </source>
</evidence>
<dbReference type="InterPro" id="IPR001258">
    <property type="entry name" value="NHL_repeat"/>
</dbReference>
<dbReference type="Gene3D" id="2.120.10.30">
    <property type="entry name" value="TolB, C-terminal domain"/>
    <property type="match status" value="2"/>
</dbReference>
<dbReference type="SUPFAM" id="SSF63829">
    <property type="entry name" value="Calcium-dependent phosphotriesterase"/>
    <property type="match status" value="1"/>
</dbReference>
<protein>
    <submittedName>
        <fullName evidence="6">Uncharacterized protein</fullName>
    </submittedName>
</protein>
<dbReference type="EMBL" id="CAJNOR010002548">
    <property type="protein sequence ID" value="CAF1309584.1"/>
    <property type="molecule type" value="Genomic_DNA"/>
</dbReference>
<dbReference type="PROSITE" id="PS51125">
    <property type="entry name" value="NHL"/>
    <property type="match status" value="2"/>
</dbReference>
<dbReference type="Proteomes" id="UP000663828">
    <property type="component" value="Unassembled WGS sequence"/>
</dbReference>
<feature type="region of interest" description="Disordered" evidence="3">
    <location>
        <begin position="1"/>
        <end position="21"/>
    </location>
</feature>
<dbReference type="PANTHER" id="PTHR24104">
    <property type="entry name" value="E3 UBIQUITIN-PROTEIN LIGASE NHLRC1-RELATED"/>
    <property type="match status" value="1"/>
</dbReference>
<dbReference type="EMBL" id="CAJNOJ010000419">
    <property type="protein sequence ID" value="CAF1441441.1"/>
    <property type="molecule type" value="Genomic_DNA"/>
</dbReference>
<accession>A0A815NYL9</accession>
<sequence>MDQTLTINDELHSTDNDKSEKRITSQETVSFVEVRSSRRKRLIYSIVAIILIVVIAVSVPTIIVTTKKKNVTEVSTTTIKAAIFKTEILTTTKTTTESMILTTETLAKNVHPGWKQDGITVAGGSGQVNPLSMLSYPGGIDIDSKLAIYAAERGTHRVIKWKLDATMGEVVAGDKGAGDRPDQLSSPSDVVIDKKTNTLVICDTNRLMRVLYIDKKPQSTIILSYRCGHIAIDHNGTIYMSDFVSTDSTDPTGSTYTIKRWNEGELHPIIVAGGNEYGNALNQLYNPSYLFVDQDYSIYISDTWNHRVMKWAKGAKKGVIIAGGQGPGDSLTQLNKPAGLIVDSLNNIYVIDSKNHRIMRFSEGSRQGTVVVGGNGYGRGSNQFDSPADLAFDKKGNLYVSDTMNQRIQKFYLNN</sequence>
<dbReference type="InterPro" id="IPR050952">
    <property type="entry name" value="TRIM-NHL_E3_ligases"/>
</dbReference>
<feature type="compositionally biased region" description="Basic and acidic residues" evidence="3">
    <location>
        <begin position="9"/>
        <end position="21"/>
    </location>
</feature>
<keyword evidence="4" id="KW-0812">Transmembrane</keyword>
<evidence type="ECO:0000256" key="1">
    <source>
        <dbReference type="ARBA" id="ARBA00022737"/>
    </source>
</evidence>
<comment type="caution">
    <text evidence="6">The sequence shown here is derived from an EMBL/GenBank/DDBJ whole genome shotgun (WGS) entry which is preliminary data.</text>
</comment>
<dbReference type="Pfam" id="PF01436">
    <property type="entry name" value="NHL"/>
    <property type="match status" value="2"/>
</dbReference>
<keyword evidence="4" id="KW-1133">Transmembrane helix</keyword>
<evidence type="ECO:0000313" key="7">
    <source>
        <dbReference type="Proteomes" id="UP000663828"/>
    </source>
</evidence>
<feature type="repeat" description="NHL" evidence="2">
    <location>
        <begin position="377"/>
        <end position="414"/>
    </location>
</feature>
<feature type="repeat" description="NHL" evidence="2">
    <location>
        <begin position="333"/>
        <end position="364"/>
    </location>
</feature>
<evidence type="ECO:0000256" key="3">
    <source>
        <dbReference type="SAM" id="MobiDB-lite"/>
    </source>
</evidence>
<dbReference type="InterPro" id="IPR011042">
    <property type="entry name" value="6-blade_b-propeller_TolB-like"/>
</dbReference>
<dbReference type="Gene3D" id="2.40.10.500">
    <property type="match status" value="1"/>
</dbReference>
<dbReference type="OrthoDB" id="342730at2759"/>
<keyword evidence="7" id="KW-1185">Reference proteome</keyword>
<reference evidence="6" key="1">
    <citation type="submission" date="2021-02" db="EMBL/GenBank/DDBJ databases">
        <authorList>
            <person name="Nowell W R."/>
        </authorList>
    </citation>
    <scope>NUCLEOTIDE SEQUENCE</scope>
</reference>
<evidence type="ECO:0000313" key="6">
    <source>
        <dbReference type="EMBL" id="CAF1441441.1"/>
    </source>
</evidence>
<proteinExistence type="predicted"/>
<dbReference type="Proteomes" id="UP000663852">
    <property type="component" value="Unassembled WGS sequence"/>
</dbReference>
<dbReference type="CDD" id="cd05819">
    <property type="entry name" value="NHL"/>
    <property type="match status" value="1"/>
</dbReference>
<name>A0A815NYL9_ADIRI</name>
<evidence type="ECO:0000313" key="5">
    <source>
        <dbReference type="EMBL" id="CAF1309584.1"/>
    </source>
</evidence>
<dbReference type="AlphaFoldDB" id="A0A815NYL9"/>
<organism evidence="6 8">
    <name type="scientific">Adineta ricciae</name>
    <name type="common">Rotifer</name>
    <dbReference type="NCBI Taxonomy" id="249248"/>
    <lineage>
        <taxon>Eukaryota</taxon>
        <taxon>Metazoa</taxon>
        <taxon>Spiralia</taxon>
        <taxon>Gnathifera</taxon>
        <taxon>Rotifera</taxon>
        <taxon>Eurotatoria</taxon>
        <taxon>Bdelloidea</taxon>
        <taxon>Adinetida</taxon>
        <taxon>Adinetidae</taxon>
        <taxon>Adineta</taxon>
    </lineage>
</organism>
<gene>
    <name evidence="6" type="ORF">EDS130_LOCUS38902</name>
    <name evidence="5" type="ORF">XAT740_LOCUS29309</name>
</gene>
<evidence type="ECO:0000313" key="8">
    <source>
        <dbReference type="Proteomes" id="UP000663852"/>
    </source>
</evidence>
<feature type="transmembrane region" description="Helical" evidence="4">
    <location>
        <begin position="42"/>
        <end position="63"/>
    </location>
</feature>
<keyword evidence="4" id="KW-0472">Membrane</keyword>